<feature type="compositionally biased region" description="Basic and acidic residues" evidence="1">
    <location>
        <begin position="11"/>
        <end position="29"/>
    </location>
</feature>
<keyword evidence="3" id="KW-1185">Reference proteome</keyword>
<name>A0A7R9GHG0_9CRUS</name>
<dbReference type="AlphaFoldDB" id="A0A7R9GHG0"/>
<evidence type="ECO:0000313" key="3">
    <source>
        <dbReference type="Proteomes" id="UP000678499"/>
    </source>
</evidence>
<feature type="compositionally biased region" description="Polar residues" evidence="1">
    <location>
        <begin position="1"/>
        <end position="10"/>
    </location>
</feature>
<evidence type="ECO:0000256" key="1">
    <source>
        <dbReference type="SAM" id="MobiDB-lite"/>
    </source>
</evidence>
<feature type="region of interest" description="Disordered" evidence="1">
    <location>
        <begin position="1"/>
        <end position="62"/>
    </location>
</feature>
<dbReference type="EMBL" id="CAJPEX010004014">
    <property type="protein sequence ID" value="CAG0922748.1"/>
    <property type="molecule type" value="Genomic_DNA"/>
</dbReference>
<feature type="region of interest" description="Disordered" evidence="1">
    <location>
        <begin position="303"/>
        <end position="340"/>
    </location>
</feature>
<proteinExistence type="predicted"/>
<reference evidence="2" key="1">
    <citation type="submission" date="2020-11" db="EMBL/GenBank/DDBJ databases">
        <authorList>
            <person name="Tran Van P."/>
        </authorList>
    </citation>
    <scope>NUCLEOTIDE SEQUENCE</scope>
</reference>
<accession>A0A7R9GHG0</accession>
<dbReference type="Proteomes" id="UP000678499">
    <property type="component" value="Unassembled WGS sequence"/>
</dbReference>
<evidence type="ECO:0000313" key="2">
    <source>
        <dbReference type="EMBL" id="CAD7282596.1"/>
    </source>
</evidence>
<organism evidence="2">
    <name type="scientific">Notodromas monacha</name>
    <dbReference type="NCBI Taxonomy" id="399045"/>
    <lineage>
        <taxon>Eukaryota</taxon>
        <taxon>Metazoa</taxon>
        <taxon>Ecdysozoa</taxon>
        <taxon>Arthropoda</taxon>
        <taxon>Crustacea</taxon>
        <taxon>Oligostraca</taxon>
        <taxon>Ostracoda</taxon>
        <taxon>Podocopa</taxon>
        <taxon>Podocopida</taxon>
        <taxon>Cypridocopina</taxon>
        <taxon>Cypridoidea</taxon>
        <taxon>Cyprididae</taxon>
        <taxon>Notodromas</taxon>
    </lineage>
</organism>
<protein>
    <submittedName>
        <fullName evidence="2">Uncharacterized protein</fullName>
    </submittedName>
</protein>
<sequence length="472" mass="53149">MNWIQSIKSSSNDHETNFFEQQRHQKRLEQCQQGPSQRKEKTLSPYSLFGGENSPSYLSRGGVTLSERGRRQPVIFRSPNVEQNASSPSVSNSDGGCMYGGLSPMLLPKVSRSPIEEVTKKARKKAIFCRETPFMKPVPNVKLNGLPDVTVPETPESVLPIKRIRRNPWRREQILKDDEGIPEPFDTYEQDLRKFLPDVTDLLYEHKNTIYVHKDHLFTLLPTYMSSGAYHDQVRRNFEEHGRECRFRLGGGFFLTAEDELDAGKLVNHLHCVPVSQSVNLTRQTSIPKEVGSGKNLLEKLASVREQRSSSVESMPPSDLSSDVSGPRSGHHQGSTKKVEVGVQTTPELNSNRNKDGCVCEGSIHRILFDTIEVLNSQLKDKSERDKQVSSTLFRLLETHQTHDQYVLKSLILLSDLVRDLPAKLNAILGAAVDPSSLCEVGLTSQASDCENFSRVRERENLESKLKKARSA</sequence>
<gene>
    <name evidence="2" type="ORF">NMOB1V02_LOCUS10218</name>
</gene>
<dbReference type="EMBL" id="OA886051">
    <property type="protein sequence ID" value="CAD7282596.1"/>
    <property type="molecule type" value="Genomic_DNA"/>
</dbReference>